<dbReference type="InterPro" id="IPR015881">
    <property type="entry name" value="ARHD_Rieske_2Fe_2S"/>
</dbReference>
<dbReference type="Gene3D" id="2.102.10.10">
    <property type="entry name" value="Rieske [2Fe-2S] iron-sulphur domain"/>
    <property type="match status" value="1"/>
</dbReference>
<evidence type="ECO:0000256" key="8">
    <source>
        <dbReference type="HAMAP-Rule" id="MF_02097"/>
    </source>
</evidence>
<dbReference type="HAMAP" id="MF_02097">
    <property type="entry name" value="Carnitine_monoox_A"/>
    <property type="match status" value="1"/>
</dbReference>
<keyword evidence="7 8" id="KW-0520">NAD</keyword>
<evidence type="ECO:0000256" key="1">
    <source>
        <dbReference type="ARBA" id="ARBA00022714"/>
    </source>
</evidence>
<evidence type="ECO:0000256" key="3">
    <source>
        <dbReference type="ARBA" id="ARBA00022797"/>
    </source>
</evidence>
<comment type="pathway">
    <text evidence="8">Amine and polyamine metabolism; carnitine metabolism.</text>
</comment>
<accession>A0ABY5H1G4</accession>
<dbReference type="CDD" id="cd08886">
    <property type="entry name" value="RHO_alpha_C_2"/>
    <property type="match status" value="1"/>
</dbReference>
<keyword evidence="3" id="KW-0058">Aromatic hydrocarbons catabolism</keyword>
<feature type="binding site" evidence="8">
    <location>
        <position position="134"/>
    </location>
    <ligand>
        <name>[2Fe-2S] cluster</name>
        <dbReference type="ChEBI" id="CHEBI:190135"/>
    </ligand>
</feature>
<dbReference type="InterPro" id="IPR036922">
    <property type="entry name" value="Rieske_2Fe-2S_sf"/>
</dbReference>
<dbReference type="Proteomes" id="UP001059672">
    <property type="component" value="Chromosome"/>
</dbReference>
<dbReference type="RefSeq" id="WP_255836414.1">
    <property type="nucleotide sequence ID" value="NZ_CP073346.1"/>
</dbReference>
<keyword evidence="5 8" id="KW-0408">Iron</keyword>
<comment type="subunit">
    <text evidence="8">Composed of an oxygenase subunit and a reductase subunit.</text>
</comment>
<dbReference type="PROSITE" id="PS51296">
    <property type="entry name" value="RIESKE"/>
    <property type="match status" value="1"/>
</dbReference>
<comment type="catalytic activity">
    <reaction evidence="8">
        <text>(R)-carnitine + NADPH + O2 + H(+) = (3R)-3-hydroxy-4-oxobutanoate + trimethylamine + NADP(+) + H2O</text>
        <dbReference type="Rhea" id="RHEA:55368"/>
        <dbReference type="ChEBI" id="CHEBI:15377"/>
        <dbReference type="ChEBI" id="CHEBI:15378"/>
        <dbReference type="ChEBI" id="CHEBI:15379"/>
        <dbReference type="ChEBI" id="CHEBI:16347"/>
        <dbReference type="ChEBI" id="CHEBI:57783"/>
        <dbReference type="ChEBI" id="CHEBI:58349"/>
        <dbReference type="ChEBI" id="CHEBI:58389"/>
        <dbReference type="ChEBI" id="CHEBI:138809"/>
        <dbReference type="EC" id="1.14.13.239"/>
    </reaction>
</comment>
<evidence type="ECO:0000313" key="11">
    <source>
        <dbReference type="Proteomes" id="UP001059672"/>
    </source>
</evidence>
<evidence type="ECO:0000256" key="7">
    <source>
        <dbReference type="ARBA" id="ARBA00023027"/>
    </source>
</evidence>
<gene>
    <name evidence="10" type="ORF">KDW96_11590</name>
</gene>
<name>A0ABY5H1G4_9PSED</name>
<feature type="binding site" evidence="8">
    <location>
        <position position="236"/>
    </location>
    <ligand>
        <name>Fe cation</name>
        <dbReference type="ChEBI" id="CHEBI:24875"/>
    </ligand>
</feature>
<feature type="domain" description="Rieske" evidence="9">
    <location>
        <begin position="72"/>
        <end position="180"/>
    </location>
</feature>
<evidence type="ECO:0000256" key="6">
    <source>
        <dbReference type="ARBA" id="ARBA00023014"/>
    </source>
</evidence>
<dbReference type="PROSITE" id="PS00570">
    <property type="entry name" value="RING_HYDROXYL_ALPHA"/>
    <property type="match status" value="1"/>
</dbReference>
<evidence type="ECO:0000256" key="2">
    <source>
        <dbReference type="ARBA" id="ARBA00022723"/>
    </source>
</evidence>
<evidence type="ECO:0000259" key="9">
    <source>
        <dbReference type="PROSITE" id="PS51296"/>
    </source>
</evidence>
<keyword evidence="4 8" id="KW-0560">Oxidoreductase</keyword>
<evidence type="ECO:0000256" key="5">
    <source>
        <dbReference type="ARBA" id="ARBA00023004"/>
    </source>
</evidence>
<comment type="function">
    <text evidence="8">Converts carnitine to trimethylamine and malic semialdehyde.</text>
</comment>
<reference evidence="10" key="1">
    <citation type="submission" date="2021-04" db="EMBL/GenBank/DDBJ databases">
        <title>Oceanospirillales bacteria with DddD are important DMSP degraders in coastal seawater.</title>
        <authorList>
            <person name="Liu J."/>
        </authorList>
    </citation>
    <scope>NUCLEOTIDE SEQUENCE</scope>
    <source>
        <strain evidence="10">D13-4</strain>
    </source>
</reference>
<dbReference type="EMBL" id="CP073346">
    <property type="protein sequence ID" value="UTW05834.1"/>
    <property type="molecule type" value="Genomic_DNA"/>
</dbReference>
<dbReference type="Gene3D" id="3.90.380.10">
    <property type="entry name" value="Naphthalene 1,2-dioxygenase Alpha Subunit, Chain A, domain 1"/>
    <property type="match status" value="1"/>
</dbReference>
<feature type="binding site" evidence="8">
    <location>
        <position position="137"/>
    </location>
    <ligand>
        <name>[2Fe-2S] cluster</name>
        <dbReference type="ChEBI" id="CHEBI:190135"/>
    </ligand>
</feature>
<dbReference type="InterPro" id="IPR001663">
    <property type="entry name" value="Rng_hydr_dOase-A"/>
</dbReference>
<keyword evidence="6 8" id="KW-0411">Iron-sulfur</keyword>
<proteinExistence type="inferred from homology"/>
<dbReference type="PRINTS" id="PR00090">
    <property type="entry name" value="RNGDIOXGNASE"/>
</dbReference>
<feature type="binding site" evidence="8">
    <location>
        <position position="351"/>
    </location>
    <ligand>
        <name>Fe cation</name>
        <dbReference type="ChEBI" id="CHEBI:24875"/>
    </ligand>
</feature>
<comment type="similarity">
    <text evidence="8">Belongs to the bacterial ring-hydroxylating dioxygenase alpha subunit family. CntA subfamily.</text>
</comment>
<evidence type="ECO:0000313" key="10">
    <source>
        <dbReference type="EMBL" id="UTW05834.1"/>
    </source>
</evidence>
<dbReference type="InterPro" id="IPR039004">
    <property type="entry name" value="Carnitine_monoox_A"/>
</dbReference>
<evidence type="ECO:0000256" key="4">
    <source>
        <dbReference type="ARBA" id="ARBA00023002"/>
    </source>
</evidence>
<dbReference type="EC" id="1.14.13.239" evidence="8"/>
<keyword evidence="2 8" id="KW-0479">Metal-binding</keyword>
<keyword evidence="11" id="KW-1185">Reference proteome</keyword>
<dbReference type="Pfam" id="PF00848">
    <property type="entry name" value="Ring_hydroxyl_A"/>
    <property type="match status" value="1"/>
</dbReference>
<feature type="binding site" evidence="8">
    <location>
        <position position="241"/>
    </location>
    <ligand>
        <name>Fe cation</name>
        <dbReference type="ChEBI" id="CHEBI:24875"/>
    </ligand>
</feature>
<comment type="cofactor">
    <cofactor evidence="8">
        <name>[2Fe-2S] cluster</name>
        <dbReference type="ChEBI" id="CHEBI:190135"/>
    </cofactor>
    <text evidence="8">Binds 1 [2Fe-2S] cluster per subunit.</text>
</comment>
<keyword evidence="8" id="KW-0521">NADP</keyword>
<dbReference type="PANTHER" id="PTHR43756:SF5">
    <property type="entry name" value="CHOLINE MONOOXYGENASE, CHLOROPLASTIC"/>
    <property type="match status" value="1"/>
</dbReference>
<dbReference type="InterPro" id="IPR017941">
    <property type="entry name" value="Rieske_2Fe-2S"/>
</dbReference>
<protein>
    <recommendedName>
        <fullName evidence="8">Carnitine monooxygenase oxygenase subunit</fullName>
        <ecNumber evidence="8">1.14.13.239</ecNumber>
    </recommendedName>
    <alternativeName>
        <fullName evidence="8">Carnitine monooxygenase alpha subunit</fullName>
    </alternativeName>
</protein>
<dbReference type="SUPFAM" id="SSF55961">
    <property type="entry name" value="Bet v1-like"/>
    <property type="match status" value="1"/>
</dbReference>
<sequence>MSDFEQLPADLGTNPQEAYIIPPSHLRAKDSFEKLPVDFCSNPEEAHTIPAYYYTSPAVFEDEKERIFAKSWICVGHGSEVREANAYITREIIGESIIIVRGRDMVLRAFYNVCPHRGHQLLSGEGKAKNVITCPYHAWAFKLDGELAHARNCDNVVNFDKENSSLVSLKVEEYAGFIYINMDPNSGSVEDQLPGMGATLREACAVIDDLHLAARFVSRTHANWKSIVDNYQECYHCGPAHPGFSDSVKIETYWHKLFPNWSLQYGEAKSSEKSFKFDESAGGASFNGFWLWPCTMFNVPPSAQFMTVIYEFPVSADETLQHYDIYFLNKDLTEEQKSLIEWYRDVFRPEDLGLVESVQKGLKSRGYRGQGRIMVDKQRSGISEHGISHFHSLLAKAQHA</sequence>
<dbReference type="InterPro" id="IPR015879">
    <property type="entry name" value="Ring_hydroxy_dOase_asu_C_dom"/>
</dbReference>
<comment type="catalytic activity">
    <reaction evidence="8">
        <text>(R)-carnitine + NADH + O2 + H(+) = (3R)-3-hydroxy-4-oxobutanoate + trimethylamine + NAD(+) + H2O</text>
        <dbReference type="Rhea" id="RHEA:55396"/>
        <dbReference type="ChEBI" id="CHEBI:15377"/>
        <dbReference type="ChEBI" id="CHEBI:15378"/>
        <dbReference type="ChEBI" id="CHEBI:15379"/>
        <dbReference type="ChEBI" id="CHEBI:16347"/>
        <dbReference type="ChEBI" id="CHEBI:57540"/>
        <dbReference type="ChEBI" id="CHEBI:57945"/>
        <dbReference type="ChEBI" id="CHEBI:58389"/>
        <dbReference type="ChEBI" id="CHEBI:138809"/>
        <dbReference type="EC" id="1.14.13.239"/>
    </reaction>
</comment>
<organism evidence="10 11">
    <name type="scientific">Pseudomonas benzenivorans</name>
    <dbReference type="NCBI Taxonomy" id="556533"/>
    <lineage>
        <taxon>Bacteria</taxon>
        <taxon>Pseudomonadati</taxon>
        <taxon>Pseudomonadota</taxon>
        <taxon>Gammaproteobacteria</taxon>
        <taxon>Pseudomonadales</taxon>
        <taxon>Pseudomonadaceae</taxon>
        <taxon>Pseudomonas</taxon>
    </lineage>
</organism>
<dbReference type="PANTHER" id="PTHR43756">
    <property type="entry name" value="CHOLINE MONOOXYGENASE, CHLOROPLASTIC"/>
    <property type="match status" value="1"/>
</dbReference>
<dbReference type="SUPFAM" id="SSF50022">
    <property type="entry name" value="ISP domain"/>
    <property type="match status" value="1"/>
</dbReference>
<feature type="binding site" evidence="8">
    <location>
        <position position="114"/>
    </location>
    <ligand>
        <name>[2Fe-2S] cluster</name>
        <dbReference type="ChEBI" id="CHEBI:190135"/>
    </ligand>
</feature>
<dbReference type="Pfam" id="PF00355">
    <property type="entry name" value="Rieske"/>
    <property type="match status" value="1"/>
</dbReference>
<keyword evidence="1 8" id="KW-0001">2Fe-2S</keyword>
<comment type="cofactor">
    <cofactor evidence="8">
        <name>Fe cation</name>
        <dbReference type="ChEBI" id="CHEBI:24875"/>
    </cofactor>
    <text evidence="8">Binds 1 Fe cation per subunit.</text>
</comment>
<dbReference type="CDD" id="cd03469">
    <property type="entry name" value="Rieske_RO_Alpha_N"/>
    <property type="match status" value="1"/>
</dbReference>
<feature type="binding site" evidence="8">
    <location>
        <position position="116"/>
    </location>
    <ligand>
        <name>[2Fe-2S] cluster</name>
        <dbReference type="ChEBI" id="CHEBI:190135"/>
    </ligand>
</feature>